<organism evidence="1 2">
    <name type="scientific">Symplocastrum torsivum CPER-KK1</name>
    <dbReference type="NCBI Taxonomy" id="450513"/>
    <lineage>
        <taxon>Bacteria</taxon>
        <taxon>Bacillati</taxon>
        <taxon>Cyanobacteriota</taxon>
        <taxon>Cyanophyceae</taxon>
        <taxon>Oscillatoriophycideae</taxon>
        <taxon>Oscillatoriales</taxon>
        <taxon>Microcoleaceae</taxon>
        <taxon>Symplocastrum</taxon>
    </lineage>
</organism>
<dbReference type="EMBL" id="JAHHIF010000049">
    <property type="protein sequence ID" value="MBW4547809.1"/>
    <property type="molecule type" value="Genomic_DNA"/>
</dbReference>
<dbReference type="Proteomes" id="UP000753908">
    <property type="component" value="Unassembled WGS sequence"/>
</dbReference>
<protein>
    <submittedName>
        <fullName evidence="1">Histidine phosphatase family protein</fullName>
    </submittedName>
</protein>
<dbReference type="AlphaFoldDB" id="A0A951PS22"/>
<proteinExistence type="predicted"/>
<dbReference type="PROSITE" id="PS51257">
    <property type="entry name" value="PROKAR_LIPOPROTEIN"/>
    <property type="match status" value="1"/>
</dbReference>
<dbReference type="SUPFAM" id="SSF53254">
    <property type="entry name" value="Phosphoglycerate mutase-like"/>
    <property type="match status" value="1"/>
</dbReference>
<evidence type="ECO:0000313" key="2">
    <source>
        <dbReference type="Proteomes" id="UP000753908"/>
    </source>
</evidence>
<dbReference type="CDD" id="cd07067">
    <property type="entry name" value="HP_PGM_like"/>
    <property type="match status" value="1"/>
</dbReference>
<reference evidence="1" key="2">
    <citation type="journal article" date="2022" name="Microbiol. Resour. Announc.">
        <title>Metagenome Sequencing to Explore Phylogenomics of Terrestrial Cyanobacteria.</title>
        <authorList>
            <person name="Ward R.D."/>
            <person name="Stajich J.E."/>
            <person name="Johansen J.R."/>
            <person name="Huntemann M."/>
            <person name="Clum A."/>
            <person name="Foster B."/>
            <person name="Foster B."/>
            <person name="Roux S."/>
            <person name="Palaniappan K."/>
            <person name="Varghese N."/>
            <person name="Mukherjee S."/>
            <person name="Reddy T.B.K."/>
            <person name="Daum C."/>
            <person name="Copeland A."/>
            <person name="Chen I.A."/>
            <person name="Ivanova N.N."/>
            <person name="Kyrpides N.C."/>
            <person name="Shapiro N."/>
            <person name="Eloe-Fadrosh E.A."/>
            <person name="Pietrasiak N."/>
        </authorList>
    </citation>
    <scope>NUCLEOTIDE SEQUENCE</scope>
    <source>
        <strain evidence="1">CPER-KK1</strain>
    </source>
</reference>
<evidence type="ECO:0000313" key="1">
    <source>
        <dbReference type="EMBL" id="MBW4547809.1"/>
    </source>
</evidence>
<name>A0A951PS22_9CYAN</name>
<sequence>MFLFRQSFKHFHWPIAFILLVLVAGCSFTPSPTLHPTPPTPSAIASSPTTSAKQEDIWSLLQQGEPGYVVMMRHGIAPGTGDPPNFRVEDCTTQRNLSAEGRAQAVRMGEAFRRRNIRVARILSSQWCRCLETARLMNLGTVEAFPAINSFFSDRLTEPMQTAQVRQFIADNRSTPGVIILVTHQVNITAIAEIAPQSGESVVLRANQQDQVELVGRINAL</sequence>
<gene>
    <name evidence="1" type="ORF">KME25_25690</name>
</gene>
<dbReference type="Gene3D" id="3.40.50.1240">
    <property type="entry name" value="Phosphoglycerate mutase-like"/>
    <property type="match status" value="1"/>
</dbReference>
<comment type="caution">
    <text evidence="1">The sequence shown here is derived from an EMBL/GenBank/DDBJ whole genome shotgun (WGS) entry which is preliminary data.</text>
</comment>
<dbReference type="InterPro" id="IPR029033">
    <property type="entry name" value="His_PPase_superfam"/>
</dbReference>
<reference evidence="1" key="1">
    <citation type="submission" date="2021-05" db="EMBL/GenBank/DDBJ databases">
        <authorList>
            <person name="Pietrasiak N."/>
            <person name="Ward R."/>
            <person name="Stajich J.E."/>
            <person name="Kurbessoian T."/>
        </authorList>
    </citation>
    <scope>NUCLEOTIDE SEQUENCE</scope>
    <source>
        <strain evidence="1">CPER-KK1</strain>
    </source>
</reference>
<dbReference type="Pfam" id="PF00300">
    <property type="entry name" value="His_Phos_1"/>
    <property type="match status" value="1"/>
</dbReference>
<dbReference type="InterPro" id="IPR013078">
    <property type="entry name" value="His_Pase_superF_clade-1"/>
</dbReference>
<accession>A0A951PS22</accession>